<proteinExistence type="predicted"/>
<dbReference type="Proteomes" id="UP001165064">
    <property type="component" value="Unassembled WGS sequence"/>
</dbReference>
<protein>
    <submittedName>
        <fullName evidence="1">Unnamed protein product</fullName>
    </submittedName>
</protein>
<dbReference type="EMBL" id="BSXS01010527">
    <property type="protein sequence ID" value="GME98439.1"/>
    <property type="molecule type" value="Genomic_DNA"/>
</dbReference>
<gene>
    <name evidence="1" type="ORF">Amon02_001048500</name>
</gene>
<comment type="caution">
    <text evidence="1">The sequence shown here is derived from an EMBL/GenBank/DDBJ whole genome shotgun (WGS) entry which is preliminary data.</text>
</comment>
<evidence type="ECO:0000313" key="2">
    <source>
        <dbReference type="Proteomes" id="UP001165064"/>
    </source>
</evidence>
<organism evidence="1 2">
    <name type="scientific">Ambrosiozyma monospora</name>
    <name type="common">Yeast</name>
    <name type="synonym">Endomycopsis monosporus</name>
    <dbReference type="NCBI Taxonomy" id="43982"/>
    <lineage>
        <taxon>Eukaryota</taxon>
        <taxon>Fungi</taxon>
        <taxon>Dikarya</taxon>
        <taxon>Ascomycota</taxon>
        <taxon>Saccharomycotina</taxon>
        <taxon>Pichiomycetes</taxon>
        <taxon>Pichiales</taxon>
        <taxon>Pichiaceae</taxon>
        <taxon>Ambrosiozyma</taxon>
    </lineage>
</organism>
<reference evidence="1" key="1">
    <citation type="submission" date="2023-04" db="EMBL/GenBank/DDBJ databases">
        <title>Ambrosiozyma monospora NBRC 10751.</title>
        <authorList>
            <person name="Ichikawa N."/>
            <person name="Sato H."/>
            <person name="Tonouchi N."/>
        </authorList>
    </citation>
    <scope>NUCLEOTIDE SEQUENCE</scope>
    <source>
        <strain evidence="1">NBRC 10751</strain>
    </source>
</reference>
<name>A0ACB5U1V8_AMBMO</name>
<evidence type="ECO:0000313" key="1">
    <source>
        <dbReference type="EMBL" id="GME98439.1"/>
    </source>
</evidence>
<accession>A0ACB5U1V8</accession>
<sequence length="255" mass="29457">MVVLSASICTRSGKPILSRQFKDLSKDKVIQLLANFPSLLSGTNQHTTVEDENVRYVYQPLEEFYVVLITNKHSNILQDIDTLHLFSSTITTILRTVDEREIFDNCFEILNAFDEIITLGYKEPLSLSQIVTFLEMESHEEKIQEIIERNKELEAAEQRKRKAKEIQRKEMMRKNMESFEFQQQQNFVSPSYQQQTVVQPSAYSVPEPETATSPQQARFAGAGRKGGLQLDVLYKHNVRPPHPHQQSQRLPTTVF</sequence>
<keyword evidence="2" id="KW-1185">Reference proteome</keyword>